<protein>
    <submittedName>
        <fullName evidence="1">Uncharacterized protein</fullName>
    </submittedName>
</protein>
<reference evidence="1 2" key="1">
    <citation type="submission" date="2020-07" db="EMBL/GenBank/DDBJ databases">
        <title>Mycobacterium kansasii (former subtype) with zoonotic potential isolated from diseased indoor pet cat, Japan.</title>
        <authorList>
            <person name="Fukano H."/>
            <person name="Terazono T."/>
            <person name="Hoshino Y."/>
        </authorList>
    </citation>
    <scope>NUCLEOTIDE SEQUENCE [LARGE SCALE GENOMIC DNA]</scope>
    <source>
        <strain evidence="1 2">Kuro-I</strain>
    </source>
</reference>
<dbReference type="PANTHER" id="PTHR42655:SF1">
    <property type="entry name" value="GLYCOGEN PHOSPHORYLASE"/>
    <property type="match status" value="1"/>
</dbReference>
<sequence length="151" mass="16391">MPTDRILALGAEDDPTKFNMAHMGLRLAQRANGVSLLHGRVSRAMFNELWPGFDPDEVPIGSITNGCTPAAGPRRNGCNWAANWPVRTPSPSRPSGCGCSRWMPAICGGSGLSCARCWLRTFGRGCVSHGWNAVPLKLNWVGLQRLSIRMC</sequence>
<keyword evidence="2" id="KW-1185">Reference proteome</keyword>
<organism evidence="1 2">
    <name type="scientific">Mycobacterium kansasii</name>
    <dbReference type="NCBI Taxonomy" id="1768"/>
    <lineage>
        <taxon>Bacteria</taxon>
        <taxon>Bacillati</taxon>
        <taxon>Actinomycetota</taxon>
        <taxon>Actinomycetes</taxon>
        <taxon>Mycobacteriales</taxon>
        <taxon>Mycobacteriaceae</taxon>
        <taxon>Mycobacterium</taxon>
    </lineage>
</organism>
<evidence type="ECO:0000313" key="1">
    <source>
        <dbReference type="EMBL" id="BCI86663.1"/>
    </source>
</evidence>
<proteinExistence type="predicted"/>
<dbReference type="Proteomes" id="UP000516380">
    <property type="component" value="Chromosome"/>
</dbReference>
<dbReference type="SUPFAM" id="SSF53756">
    <property type="entry name" value="UDP-Glycosyltransferase/glycogen phosphorylase"/>
    <property type="match status" value="1"/>
</dbReference>
<accession>A0A7G1I8N3</accession>
<gene>
    <name evidence="1" type="ORF">NIIDMKKI_18690</name>
</gene>
<dbReference type="EMBL" id="AP023343">
    <property type="protein sequence ID" value="BCI86663.1"/>
    <property type="molecule type" value="Genomic_DNA"/>
</dbReference>
<dbReference type="AlphaFoldDB" id="A0A7G1I8N3"/>
<dbReference type="InterPro" id="IPR052182">
    <property type="entry name" value="Glycogen/Maltodextrin_Phosph"/>
</dbReference>
<evidence type="ECO:0000313" key="2">
    <source>
        <dbReference type="Proteomes" id="UP000516380"/>
    </source>
</evidence>
<dbReference type="PANTHER" id="PTHR42655">
    <property type="entry name" value="GLYCOGEN PHOSPHORYLASE"/>
    <property type="match status" value="1"/>
</dbReference>
<name>A0A7G1I8N3_MYCKA</name>
<dbReference type="Gene3D" id="3.40.50.2000">
    <property type="entry name" value="Glycogen Phosphorylase B"/>
    <property type="match status" value="1"/>
</dbReference>